<dbReference type="AlphaFoldDB" id="A0A1H2L8F9"/>
<reference evidence="2" key="1">
    <citation type="submission" date="2016-10" db="EMBL/GenBank/DDBJ databases">
        <authorList>
            <person name="Varghese N."/>
            <person name="Submissions S."/>
        </authorList>
    </citation>
    <scope>NUCLEOTIDE SEQUENCE [LARGE SCALE GENOMIC DNA]</scope>
    <source>
        <strain evidence="2">DSM 45079</strain>
    </source>
</reference>
<accession>A0A1H2L8F9</accession>
<protein>
    <submittedName>
        <fullName evidence="1">Uncharacterized protein</fullName>
    </submittedName>
</protein>
<gene>
    <name evidence="1" type="ORF">SAMN04488563_5384</name>
</gene>
<evidence type="ECO:0000313" key="2">
    <source>
        <dbReference type="Proteomes" id="UP000182977"/>
    </source>
</evidence>
<evidence type="ECO:0000313" key="1">
    <source>
        <dbReference type="EMBL" id="SDU76995.1"/>
    </source>
</evidence>
<proteinExistence type="predicted"/>
<keyword evidence="2" id="KW-1185">Reference proteome</keyword>
<sequence>MLASVSDSTAYRALIAYYTAEGAVLEARRRRVRNALVHGNPASFAIVESVREYAGFLSGTALSIGLESYVEGREPAAALAKRTDEFIAMQAGQDAASYWRAHLTAKAATGTGSS</sequence>
<dbReference type="Proteomes" id="UP000182977">
    <property type="component" value="Chromosome I"/>
</dbReference>
<organism evidence="1 2">
    <name type="scientific">Jiangella alkaliphila</name>
    <dbReference type="NCBI Taxonomy" id="419479"/>
    <lineage>
        <taxon>Bacteria</taxon>
        <taxon>Bacillati</taxon>
        <taxon>Actinomycetota</taxon>
        <taxon>Actinomycetes</taxon>
        <taxon>Jiangellales</taxon>
        <taxon>Jiangellaceae</taxon>
        <taxon>Jiangella</taxon>
    </lineage>
</organism>
<dbReference type="EMBL" id="LT629791">
    <property type="protein sequence ID" value="SDU76995.1"/>
    <property type="molecule type" value="Genomic_DNA"/>
</dbReference>
<name>A0A1H2L8F9_9ACTN</name>